<dbReference type="Gene3D" id="2.60.120.380">
    <property type="match status" value="1"/>
</dbReference>
<protein>
    <recommendedName>
        <fullName evidence="4">DNA breaking-rejoining protein</fullName>
    </recommendedName>
</protein>
<evidence type="ECO:0000256" key="1">
    <source>
        <dbReference type="SAM" id="SignalP"/>
    </source>
</evidence>
<evidence type="ECO:0000313" key="3">
    <source>
        <dbReference type="Proteomes" id="UP000557392"/>
    </source>
</evidence>
<dbReference type="AlphaFoldDB" id="A0A7W6JN97"/>
<comment type="caution">
    <text evidence="2">The sequence shown here is derived from an EMBL/GenBank/DDBJ whole genome shotgun (WGS) entry which is preliminary data.</text>
</comment>
<keyword evidence="3" id="KW-1185">Reference proteome</keyword>
<feature type="chain" id="PRO_5031473624" description="DNA breaking-rejoining protein" evidence="1">
    <location>
        <begin position="21"/>
        <end position="132"/>
    </location>
</feature>
<keyword evidence="1" id="KW-0732">Signal</keyword>
<gene>
    <name evidence="2" type="ORF">GGR46_000053</name>
</gene>
<evidence type="ECO:0000313" key="2">
    <source>
        <dbReference type="EMBL" id="MBB4096520.1"/>
    </source>
</evidence>
<evidence type="ECO:0008006" key="4">
    <source>
        <dbReference type="Google" id="ProtNLM"/>
    </source>
</evidence>
<name>A0A7W6JN97_9SPHN</name>
<dbReference type="Proteomes" id="UP000557392">
    <property type="component" value="Unassembled WGS sequence"/>
</dbReference>
<proteinExistence type="predicted"/>
<organism evidence="2 3">
    <name type="scientific">Sphingomonas kyeonggiensis</name>
    <dbReference type="NCBI Taxonomy" id="1268553"/>
    <lineage>
        <taxon>Bacteria</taxon>
        <taxon>Pseudomonadati</taxon>
        <taxon>Pseudomonadota</taxon>
        <taxon>Alphaproteobacteria</taxon>
        <taxon>Sphingomonadales</taxon>
        <taxon>Sphingomonadaceae</taxon>
        <taxon>Sphingomonas</taxon>
    </lineage>
</organism>
<reference evidence="2 3" key="1">
    <citation type="submission" date="2020-08" db="EMBL/GenBank/DDBJ databases">
        <title>Genomic Encyclopedia of Type Strains, Phase IV (KMG-IV): sequencing the most valuable type-strain genomes for metagenomic binning, comparative biology and taxonomic classification.</title>
        <authorList>
            <person name="Goeker M."/>
        </authorList>
    </citation>
    <scope>NUCLEOTIDE SEQUENCE [LARGE SCALE GENOMIC DNA]</scope>
    <source>
        <strain evidence="2 3">DSM 101806</strain>
    </source>
</reference>
<feature type="signal peptide" evidence="1">
    <location>
        <begin position="1"/>
        <end position="20"/>
    </location>
</feature>
<dbReference type="EMBL" id="JACIEH010000001">
    <property type="protein sequence ID" value="MBB4096520.1"/>
    <property type="molecule type" value="Genomic_DNA"/>
</dbReference>
<accession>A0A7W6JN97</accession>
<dbReference type="RefSeq" id="WP_221262517.1">
    <property type="nucleotide sequence ID" value="NZ_JACIEH010000001.1"/>
</dbReference>
<sequence length="132" mass="14306">MLKPLLLTAAALALVAPAIAQRGPRTERVEFAPRHSFKIITGTIKGHDAVRYLLAARGGQKLKVRLQTGNPSNYFNVTAPGAQAAVFVGSSSGNSFTFTIPSKGDYAIDVYLMRDAARRLENAHYTLTVELF</sequence>